<name>A0A4Y1R6W3_PRUDU</name>
<evidence type="ECO:0000313" key="1">
    <source>
        <dbReference type="EMBL" id="BBG99939.1"/>
    </source>
</evidence>
<proteinExistence type="predicted"/>
<accession>A0A4Y1R6W3</accession>
<dbReference type="EMBL" id="AP019299">
    <property type="protein sequence ID" value="BBG99939.1"/>
    <property type="molecule type" value="Genomic_DNA"/>
</dbReference>
<dbReference type="AlphaFoldDB" id="A0A4Y1R6W3"/>
<sequence length="130" mass="14790">MMGESTQRKNCPNVLLANRKWITWVIPFLRKGSPLTPAKFNPLSLDLFRGFLGLAGYYRTFFAIAACSQNPLQICSNMAILLGPPSPPWLSITLRMRSPPFWCLHSRILQSLLWLKRMLRVVALGRSQST</sequence>
<evidence type="ECO:0008006" key="2">
    <source>
        <dbReference type="Google" id="ProtNLM"/>
    </source>
</evidence>
<organism evidence="1">
    <name type="scientific">Prunus dulcis</name>
    <name type="common">Almond</name>
    <name type="synonym">Amygdalus dulcis</name>
    <dbReference type="NCBI Taxonomy" id="3755"/>
    <lineage>
        <taxon>Eukaryota</taxon>
        <taxon>Viridiplantae</taxon>
        <taxon>Streptophyta</taxon>
        <taxon>Embryophyta</taxon>
        <taxon>Tracheophyta</taxon>
        <taxon>Spermatophyta</taxon>
        <taxon>Magnoliopsida</taxon>
        <taxon>eudicotyledons</taxon>
        <taxon>Gunneridae</taxon>
        <taxon>Pentapetalae</taxon>
        <taxon>rosids</taxon>
        <taxon>fabids</taxon>
        <taxon>Rosales</taxon>
        <taxon>Rosaceae</taxon>
        <taxon>Amygdaloideae</taxon>
        <taxon>Amygdaleae</taxon>
        <taxon>Prunus</taxon>
    </lineage>
</organism>
<protein>
    <recommendedName>
        <fullName evidence="2">Transposable element protein</fullName>
    </recommendedName>
</protein>
<reference evidence="1" key="1">
    <citation type="journal article" date="2019" name="Science">
        <title>Mutation of a bHLH transcription factor allowed almond domestication.</title>
        <authorList>
            <person name="Sanchez-Perez R."/>
            <person name="Pavan S."/>
            <person name="Mazzeo R."/>
            <person name="Moldovan C."/>
            <person name="Aiese Cigliano R."/>
            <person name="Del Cueto J."/>
            <person name="Ricciardi F."/>
            <person name="Lotti C."/>
            <person name="Ricciardi L."/>
            <person name="Dicenta F."/>
            <person name="Lopez-Marques R.L."/>
            <person name="Lindberg Moller B."/>
        </authorList>
    </citation>
    <scope>NUCLEOTIDE SEQUENCE</scope>
</reference>
<gene>
    <name evidence="1" type="ORF">Prudu_009798</name>
</gene>